<feature type="repeat" description="TPR" evidence="1">
    <location>
        <begin position="339"/>
        <end position="372"/>
    </location>
</feature>
<feature type="region of interest" description="Disordered" evidence="2">
    <location>
        <begin position="171"/>
        <end position="235"/>
    </location>
</feature>
<feature type="compositionally biased region" description="Low complexity" evidence="2">
    <location>
        <begin position="195"/>
        <end position="225"/>
    </location>
</feature>
<feature type="compositionally biased region" description="Polar residues" evidence="2">
    <location>
        <begin position="92"/>
        <end position="102"/>
    </location>
</feature>
<dbReference type="InterPro" id="IPR019734">
    <property type="entry name" value="TPR_rpt"/>
</dbReference>
<feature type="compositionally biased region" description="Polar residues" evidence="2">
    <location>
        <begin position="449"/>
        <end position="466"/>
    </location>
</feature>
<name>A0ABN9XGL8_9DINO</name>
<comment type="caution">
    <text evidence="3">The sequence shown here is derived from an EMBL/GenBank/DDBJ whole genome shotgun (WGS) entry which is preliminary data.</text>
</comment>
<feature type="region of interest" description="Disordered" evidence="2">
    <location>
        <begin position="73"/>
        <end position="120"/>
    </location>
</feature>
<dbReference type="InterPro" id="IPR011990">
    <property type="entry name" value="TPR-like_helical_dom_sf"/>
</dbReference>
<evidence type="ECO:0000313" key="4">
    <source>
        <dbReference type="Proteomes" id="UP001189429"/>
    </source>
</evidence>
<evidence type="ECO:0000256" key="2">
    <source>
        <dbReference type="SAM" id="MobiDB-lite"/>
    </source>
</evidence>
<evidence type="ECO:0000313" key="3">
    <source>
        <dbReference type="EMBL" id="CAK0898707.1"/>
    </source>
</evidence>
<dbReference type="PROSITE" id="PS50005">
    <property type="entry name" value="TPR"/>
    <property type="match status" value="1"/>
</dbReference>
<sequence>MGEHLRGKLEGMIASRFENYLRIIHTLQNETGKLAALECELFKPSMMTSAKTEVLIRVSISCNEDGTFLVYTMPDSTAGPQRSPSLSSSGSQDKCSLQAQPVSSEDSAAAAAQPAEEGSQHLGRWVEQVCEFGMSGRCHSLTALFHFGYTTWKQMLGHSTWPGVDAVGRGGACGPGIAEEEERPRDADMQEAEEPQLQSPAAAASAAASPPPLLQQAPEEAQAAESEAEEADEPRRLLQDARKAAECDRHEQALDICTKGVRACQVGVAATYGSSSASSSAAAARAVTIAAHESAPYGDHSGTVQELLLLRARTQARLRSFDRALRDAEDVIALQPTRAEGYYWQAISLQGLGHLQEALESLMSALEYEPQNPLFTQAFTQLFEQIREEREESASPPPAGSAPAGSPGAASASDGPRPEAVGHRRGRGSGQPMAVLRTRHTRGPAGDALSTTTQATRLSSRSTTPTEVAAPLSHSSSNDSLSVGGAGGCRAQNAPAPILASRAWAEKRCACRSLCEGQKLSAPAGASSQPQRNRGLSVGFSRLFSIPVFRQKRRSGVSVFVSLPFSSPPVTDSMGVSVLLDEP</sequence>
<feature type="compositionally biased region" description="Low complexity" evidence="2">
    <location>
        <begin position="473"/>
        <end position="482"/>
    </location>
</feature>
<gene>
    <name evidence="3" type="ORF">PCOR1329_LOCUS76445</name>
</gene>
<evidence type="ECO:0000256" key="1">
    <source>
        <dbReference type="PROSITE-ProRule" id="PRU00339"/>
    </source>
</evidence>
<dbReference type="EMBL" id="CAUYUJ010020503">
    <property type="protein sequence ID" value="CAK0898707.1"/>
    <property type="molecule type" value="Genomic_DNA"/>
</dbReference>
<dbReference type="Proteomes" id="UP001189429">
    <property type="component" value="Unassembled WGS sequence"/>
</dbReference>
<reference evidence="3" key="1">
    <citation type="submission" date="2023-10" db="EMBL/GenBank/DDBJ databases">
        <authorList>
            <person name="Chen Y."/>
            <person name="Shah S."/>
            <person name="Dougan E. K."/>
            <person name="Thang M."/>
            <person name="Chan C."/>
        </authorList>
    </citation>
    <scope>NUCLEOTIDE SEQUENCE [LARGE SCALE GENOMIC DNA]</scope>
</reference>
<keyword evidence="1" id="KW-0802">TPR repeat</keyword>
<dbReference type="SUPFAM" id="SSF48452">
    <property type="entry name" value="TPR-like"/>
    <property type="match status" value="1"/>
</dbReference>
<dbReference type="Gene3D" id="1.25.40.10">
    <property type="entry name" value="Tetratricopeptide repeat domain"/>
    <property type="match status" value="1"/>
</dbReference>
<feature type="compositionally biased region" description="Low complexity" evidence="2">
    <location>
        <begin position="401"/>
        <end position="415"/>
    </location>
</feature>
<proteinExistence type="predicted"/>
<protein>
    <submittedName>
        <fullName evidence="3">Uncharacterized protein</fullName>
    </submittedName>
</protein>
<organism evidence="3 4">
    <name type="scientific">Prorocentrum cordatum</name>
    <dbReference type="NCBI Taxonomy" id="2364126"/>
    <lineage>
        <taxon>Eukaryota</taxon>
        <taxon>Sar</taxon>
        <taxon>Alveolata</taxon>
        <taxon>Dinophyceae</taxon>
        <taxon>Prorocentrales</taxon>
        <taxon>Prorocentraceae</taxon>
        <taxon>Prorocentrum</taxon>
    </lineage>
</organism>
<feature type="compositionally biased region" description="Low complexity" evidence="2">
    <location>
        <begin position="103"/>
        <end position="117"/>
    </location>
</feature>
<keyword evidence="4" id="KW-1185">Reference proteome</keyword>
<accession>A0ABN9XGL8</accession>
<feature type="region of interest" description="Disordered" evidence="2">
    <location>
        <begin position="387"/>
        <end position="484"/>
    </location>
</feature>